<accession>A0ABS5RFT1</accession>
<evidence type="ECO:0008006" key="3">
    <source>
        <dbReference type="Google" id="ProtNLM"/>
    </source>
</evidence>
<gene>
    <name evidence="1" type="ORF">KIH27_05945</name>
</gene>
<dbReference type="RefSeq" id="WP_214092021.1">
    <property type="nucleotide sequence ID" value="NZ_JAHCLR010000007.1"/>
</dbReference>
<sequence length="63" mass="6952">MTDRAQPAAVGGHIHEPAGVEIQARNVEFDDHRDNLLTADERARGDMLICISRACGDHLTIDR</sequence>
<evidence type="ECO:0000313" key="2">
    <source>
        <dbReference type="Proteomes" id="UP001519535"/>
    </source>
</evidence>
<organism evidence="1 2">
    <name type="scientific">Mycolicibacter acidiphilus</name>
    <dbReference type="NCBI Taxonomy" id="2835306"/>
    <lineage>
        <taxon>Bacteria</taxon>
        <taxon>Bacillati</taxon>
        <taxon>Actinomycetota</taxon>
        <taxon>Actinomycetes</taxon>
        <taxon>Mycobacteriales</taxon>
        <taxon>Mycobacteriaceae</taxon>
        <taxon>Mycolicibacter</taxon>
    </lineage>
</organism>
<name>A0ABS5RFT1_9MYCO</name>
<comment type="caution">
    <text evidence="1">The sequence shown here is derived from an EMBL/GenBank/DDBJ whole genome shotgun (WGS) entry which is preliminary data.</text>
</comment>
<keyword evidence="2" id="KW-1185">Reference proteome</keyword>
<protein>
    <recommendedName>
        <fullName evidence="3">Ferredoxin</fullName>
    </recommendedName>
</protein>
<dbReference type="Proteomes" id="UP001519535">
    <property type="component" value="Unassembled WGS sequence"/>
</dbReference>
<proteinExistence type="predicted"/>
<evidence type="ECO:0000313" key="1">
    <source>
        <dbReference type="EMBL" id="MBS9533131.1"/>
    </source>
</evidence>
<dbReference type="EMBL" id="JAHCLR010000007">
    <property type="protein sequence ID" value="MBS9533131.1"/>
    <property type="molecule type" value="Genomic_DNA"/>
</dbReference>
<reference evidence="1 2" key="1">
    <citation type="submission" date="2021-05" db="EMBL/GenBank/DDBJ databases">
        <title>Mycobacterium acidophilum sp. nov., an extremely acid-tolerant member of the genus Mycobacterium.</title>
        <authorList>
            <person name="Xia J."/>
        </authorList>
    </citation>
    <scope>NUCLEOTIDE SEQUENCE [LARGE SCALE GENOMIC DNA]</scope>
    <source>
        <strain evidence="1 2">M1</strain>
    </source>
</reference>